<accession>A0A5E4GCD4</accession>
<dbReference type="Gramene" id="VVA37479">
    <property type="protein sequence ID" value="VVA37479"/>
    <property type="gene ID" value="Prudul26B013649"/>
</dbReference>
<evidence type="ECO:0000256" key="2">
    <source>
        <dbReference type="ARBA" id="ARBA00022692"/>
    </source>
</evidence>
<keyword evidence="5" id="KW-0472">Membrane</keyword>
<dbReference type="Gene3D" id="3.80.10.10">
    <property type="entry name" value="Ribonuclease Inhibitor"/>
    <property type="match status" value="2"/>
</dbReference>
<evidence type="ECO:0000313" key="9">
    <source>
        <dbReference type="Proteomes" id="UP000327085"/>
    </source>
</evidence>
<dbReference type="PANTHER" id="PTHR48061">
    <property type="entry name" value="LEUCINE-RICH REPEAT RECEPTOR PROTEIN KINASE EMS1-LIKE-RELATED"/>
    <property type="match status" value="1"/>
</dbReference>
<name>A0A5E4GCD4_PRUDU</name>
<dbReference type="SUPFAM" id="SSF52058">
    <property type="entry name" value="L domain-like"/>
    <property type="match status" value="1"/>
</dbReference>
<proteinExistence type="predicted"/>
<organism evidence="8 9">
    <name type="scientific">Prunus dulcis</name>
    <name type="common">Almond</name>
    <name type="synonym">Amygdalus dulcis</name>
    <dbReference type="NCBI Taxonomy" id="3755"/>
    <lineage>
        <taxon>Eukaryota</taxon>
        <taxon>Viridiplantae</taxon>
        <taxon>Streptophyta</taxon>
        <taxon>Embryophyta</taxon>
        <taxon>Tracheophyta</taxon>
        <taxon>Spermatophyta</taxon>
        <taxon>Magnoliopsida</taxon>
        <taxon>eudicotyledons</taxon>
        <taxon>Gunneridae</taxon>
        <taxon>Pentapetalae</taxon>
        <taxon>rosids</taxon>
        <taxon>fabids</taxon>
        <taxon>Rosales</taxon>
        <taxon>Rosaceae</taxon>
        <taxon>Amygdaloideae</taxon>
        <taxon>Amygdaleae</taxon>
        <taxon>Prunus</taxon>
    </lineage>
</organism>
<comment type="subcellular location">
    <subcellularLocation>
        <location evidence="1">Membrane</location>
        <topology evidence="1">Single-pass type I membrane protein</topology>
    </subcellularLocation>
</comment>
<dbReference type="InParanoid" id="A0A5E4GCD4"/>
<keyword evidence="7" id="KW-0325">Glycoprotein</keyword>
<dbReference type="AlphaFoldDB" id="A0A5E4GCD4"/>
<evidence type="ECO:0000256" key="4">
    <source>
        <dbReference type="ARBA" id="ARBA00022989"/>
    </source>
</evidence>
<protein>
    <submittedName>
        <fullName evidence="8">PREDICTED: receptor</fullName>
    </submittedName>
</protein>
<evidence type="ECO:0000256" key="1">
    <source>
        <dbReference type="ARBA" id="ARBA00004479"/>
    </source>
</evidence>
<evidence type="ECO:0000256" key="3">
    <source>
        <dbReference type="ARBA" id="ARBA00022729"/>
    </source>
</evidence>
<keyword evidence="6 8" id="KW-0675">Receptor</keyword>
<keyword evidence="2" id="KW-0812">Transmembrane</keyword>
<gene>
    <name evidence="8" type="ORF">ALMOND_2B013649</name>
</gene>
<keyword evidence="4" id="KW-1133">Transmembrane helix</keyword>
<reference evidence="9" key="1">
    <citation type="journal article" date="2020" name="Plant J.">
        <title>Transposons played a major role in the diversification between the closely related almond and peach genomes: results from the almond genome sequence.</title>
        <authorList>
            <person name="Alioto T."/>
            <person name="Alexiou K.G."/>
            <person name="Bardil A."/>
            <person name="Barteri F."/>
            <person name="Castanera R."/>
            <person name="Cruz F."/>
            <person name="Dhingra A."/>
            <person name="Duval H."/>
            <person name="Fernandez I Marti A."/>
            <person name="Frias L."/>
            <person name="Galan B."/>
            <person name="Garcia J.L."/>
            <person name="Howad W."/>
            <person name="Gomez-Garrido J."/>
            <person name="Gut M."/>
            <person name="Julca I."/>
            <person name="Morata J."/>
            <person name="Puigdomenech P."/>
            <person name="Ribeca P."/>
            <person name="Rubio Cabetas M.J."/>
            <person name="Vlasova A."/>
            <person name="Wirthensohn M."/>
            <person name="Garcia-Mas J."/>
            <person name="Gabaldon T."/>
            <person name="Casacuberta J.M."/>
            <person name="Arus P."/>
        </authorList>
    </citation>
    <scope>NUCLEOTIDE SEQUENCE [LARGE SCALE GENOMIC DNA]</scope>
    <source>
        <strain evidence="9">cv. Texas</strain>
    </source>
</reference>
<dbReference type="PANTHER" id="PTHR48061:SF12">
    <property type="entry name" value="DISEASE RESISTANCE LIKE PROTEIN"/>
    <property type="match status" value="1"/>
</dbReference>
<evidence type="ECO:0000313" key="8">
    <source>
        <dbReference type="EMBL" id="VVA37479.1"/>
    </source>
</evidence>
<evidence type="ECO:0000256" key="7">
    <source>
        <dbReference type="ARBA" id="ARBA00023180"/>
    </source>
</evidence>
<dbReference type="EMBL" id="CABIKO010000539">
    <property type="protein sequence ID" value="VVA37479.1"/>
    <property type="molecule type" value="Genomic_DNA"/>
</dbReference>
<dbReference type="Proteomes" id="UP000327085">
    <property type="component" value="Chromosome 4"/>
</dbReference>
<keyword evidence="3" id="KW-0732">Signal</keyword>
<dbReference type="GO" id="GO:0016020">
    <property type="term" value="C:membrane"/>
    <property type="evidence" value="ECO:0007669"/>
    <property type="project" value="UniProtKB-SubCell"/>
</dbReference>
<sequence>MTGYVIGLNLGSGRLQGNIHFNSSLFSLGHLKRPDLSENDFRGSSISSKFGGFVTDGLNRIVQNLTNLKELQLSDVDISSVAPDSFKNISSSLPTLGLFDCHLQGKSPESISTAKSSSRYFANSNWSSPRFIRNLLVFRRFSLGAFGIPILVSP</sequence>
<evidence type="ECO:0000256" key="6">
    <source>
        <dbReference type="ARBA" id="ARBA00023170"/>
    </source>
</evidence>
<evidence type="ECO:0000256" key="5">
    <source>
        <dbReference type="ARBA" id="ARBA00023136"/>
    </source>
</evidence>
<dbReference type="InterPro" id="IPR046956">
    <property type="entry name" value="RLP23-like"/>
</dbReference>
<dbReference type="InterPro" id="IPR032675">
    <property type="entry name" value="LRR_dom_sf"/>
</dbReference>